<protein>
    <submittedName>
        <fullName evidence="5">Protein saal1</fullName>
    </submittedName>
</protein>
<dbReference type="SUPFAM" id="SSF48371">
    <property type="entry name" value="ARM repeat"/>
    <property type="match status" value="1"/>
</dbReference>
<feature type="region of interest" description="Disordered" evidence="4">
    <location>
        <begin position="1"/>
        <end position="21"/>
    </location>
</feature>
<reference evidence="5" key="1">
    <citation type="submission" date="2020-07" db="EMBL/GenBank/DDBJ databases">
        <title>Multicomponent nature underlies the extraordinary mechanical properties of spider dragline silk.</title>
        <authorList>
            <person name="Kono N."/>
            <person name="Nakamura H."/>
            <person name="Mori M."/>
            <person name="Yoshida Y."/>
            <person name="Ohtoshi R."/>
            <person name="Malay A.D."/>
            <person name="Moran D.A.P."/>
            <person name="Tomita M."/>
            <person name="Numata K."/>
            <person name="Arakawa K."/>
        </authorList>
    </citation>
    <scope>NUCLEOTIDE SEQUENCE</scope>
</reference>
<proteinExistence type="inferred from homology"/>
<dbReference type="InterPro" id="IPR016024">
    <property type="entry name" value="ARM-type_fold"/>
</dbReference>
<sequence>MSSEPDRNPSPPPELLTNKDLLPDRIGESVYSKQWLYKTLMNIIAWCENPKNALENKVTFTSNSSNLEDSTDKTDDNKTEESTLEMVELDSKIEDQACTLWDMSANKEVAEFLNASSVPNIFLDIIVETKSPRLLEIVVGILGNMSSFDSICKSLSENKNLLNYIIILTGTSDTPTLLQVFRVILCGVSSKRSQNLWFDAFEENPCFMENIKFIFENSLKNAVIKGAFQLLHSILNENIKYCEMWGQPSYLQAVIDAGKQSLKLQESLDNFFCVLNTLCLHPPNIEELAKNWLNLQFLFEASFLSLGEEETLPHRTRVAAVFSCFDTYDTLLTSDYIKHEQVVIEIDCLKAMCGVAYSINALISDIRKHNLEVLDLENPRENIPRNFLRRIEERDGTQYVTMMTEKEFDSWTILLETIISTARILTSFVEKKEELEVLEEIMNSEIVKENVGILII</sequence>
<keyword evidence="2" id="KW-0539">Nucleus</keyword>
<name>A0A8X6KQF2_TRICU</name>
<dbReference type="InterPro" id="IPR052464">
    <property type="entry name" value="Synovial_Prolif_Regulator"/>
</dbReference>
<comment type="caution">
    <text evidence="5">The sequence shown here is derived from an EMBL/GenBank/DDBJ whole genome shotgun (WGS) entry which is preliminary data.</text>
</comment>
<evidence type="ECO:0000256" key="2">
    <source>
        <dbReference type="ARBA" id="ARBA00023242"/>
    </source>
</evidence>
<comment type="similarity">
    <text evidence="3">Belongs to the SAAL1 family.</text>
</comment>
<dbReference type="OrthoDB" id="2156856at2759"/>
<comment type="subcellular location">
    <subcellularLocation>
        <location evidence="1">Nucleus</location>
    </subcellularLocation>
</comment>
<evidence type="ECO:0000256" key="4">
    <source>
        <dbReference type="SAM" id="MobiDB-lite"/>
    </source>
</evidence>
<evidence type="ECO:0000256" key="3">
    <source>
        <dbReference type="ARBA" id="ARBA00038401"/>
    </source>
</evidence>
<accession>A0A8X6KQF2</accession>
<dbReference type="Proteomes" id="UP000887116">
    <property type="component" value="Unassembled WGS sequence"/>
</dbReference>
<dbReference type="PANTHER" id="PTHR23424">
    <property type="entry name" value="SERUM AMYLOID A"/>
    <property type="match status" value="1"/>
</dbReference>
<dbReference type="PANTHER" id="PTHR23424:SF23">
    <property type="entry name" value="PROTEIN SAAL1"/>
    <property type="match status" value="1"/>
</dbReference>
<dbReference type="AlphaFoldDB" id="A0A8X6KQF2"/>
<evidence type="ECO:0000256" key="1">
    <source>
        <dbReference type="ARBA" id="ARBA00004123"/>
    </source>
</evidence>
<evidence type="ECO:0000313" key="5">
    <source>
        <dbReference type="EMBL" id="GFQ83000.1"/>
    </source>
</evidence>
<dbReference type="GO" id="GO:0005634">
    <property type="term" value="C:nucleus"/>
    <property type="evidence" value="ECO:0007669"/>
    <property type="project" value="UniProtKB-SubCell"/>
</dbReference>
<gene>
    <name evidence="5" type="primary">saal1</name>
    <name evidence="5" type="ORF">TNCT_30161</name>
</gene>
<evidence type="ECO:0000313" key="6">
    <source>
        <dbReference type="Proteomes" id="UP000887116"/>
    </source>
</evidence>
<keyword evidence="6" id="KW-1185">Reference proteome</keyword>
<organism evidence="5 6">
    <name type="scientific">Trichonephila clavata</name>
    <name type="common">Joro spider</name>
    <name type="synonym">Nephila clavata</name>
    <dbReference type="NCBI Taxonomy" id="2740835"/>
    <lineage>
        <taxon>Eukaryota</taxon>
        <taxon>Metazoa</taxon>
        <taxon>Ecdysozoa</taxon>
        <taxon>Arthropoda</taxon>
        <taxon>Chelicerata</taxon>
        <taxon>Arachnida</taxon>
        <taxon>Araneae</taxon>
        <taxon>Araneomorphae</taxon>
        <taxon>Entelegynae</taxon>
        <taxon>Araneoidea</taxon>
        <taxon>Nephilidae</taxon>
        <taxon>Trichonephila</taxon>
    </lineage>
</organism>
<dbReference type="EMBL" id="BMAO01022593">
    <property type="protein sequence ID" value="GFQ83000.1"/>
    <property type="molecule type" value="Genomic_DNA"/>
</dbReference>